<keyword evidence="4 8" id="KW-0805">Transcription regulation</keyword>
<evidence type="ECO:0000313" key="13">
    <source>
        <dbReference type="Proteomes" id="UP001476798"/>
    </source>
</evidence>
<evidence type="ECO:0000256" key="2">
    <source>
        <dbReference type="ARBA" id="ARBA00009354"/>
    </source>
</evidence>
<evidence type="ECO:0000256" key="3">
    <source>
        <dbReference type="ARBA" id="ARBA00022491"/>
    </source>
</evidence>
<keyword evidence="6 8" id="KW-0804">Transcription</keyword>
<evidence type="ECO:0000256" key="5">
    <source>
        <dbReference type="ARBA" id="ARBA00023159"/>
    </source>
</evidence>
<comment type="subcellular location">
    <subcellularLocation>
        <location evidence="1 8">Nucleus</location>
    </subcellularLocation>
</comment>
<feature type="compositionally biased region" description="Polar residues" evidence="9">
    <location>
        <begin position="222"/>
        <end position="232"/>
    </location>
</feature>
<evidence type="ECO:0000256" key="9">
    <source>
        <dbReference type="SAM" id="MobiDB-lite"/>
    </source>
</evidence>
<evidence type="ECO:0000256" key="7">
    <source>
        <dbReference type="ARBA" id="ARBA00023242"/>
    </source>
</evidence>
<name>A0ABV0N2Y1_9TELE</name>
<feature type="compositionally biased region" description="Low complexity" evidence="9">
    <location>
        <begin position="243"/>
        <end position="258"/>
    </location>
</feature>
<comment type="caution">
    <text evidence="12">The sequence shown here is derived from an EMBL/GenBank/DDBJ whole genome shotgun (WGS) entry which is preliminary data.</text>
</comment>
<evidence type="ECO:0000256" key="4">
    <source>
        <dbReference type="ARBA" id="ARBA00023015"/>
    </source>
</evidence>
<comment type="similarity">
    <text evidence="2 8">Belongs to the Mediator complex subunit 13 family.</text>
</comment>
<organism evidence="12 13">
    <name type="scientific">Goodea atripinnis</name>
    <dbReference type="NCBI Taxonomy" id="208336"/>
    <lineage>
        <taxon>Eukaryota</taxon>
        <taxon>Metazoa</taxon>
        <taxon>Chordata</taxon>
        <taxon>Craniata</taxon>
        <taxon>Vertebrata</taxon>
        <taxon>Euteleostomi</taxon>
        <taxon>Actinopterygii</taxon>
        <taxon>Neopterygii</taxon>
        <taxon>Teleostei</taxon>
        <taxon>Neoteleostei</taxon>
        <taxon>Acanthomorphata</taxon>
        <taxon>Ovalentaria</taxon>
        <taxon>Atherinomorphae</taxon>
        <taxon>Cyprinodontiformes</taxon>
        <taxon>Goodeidae</taxon>
        <taxon>Goodea</taxon>
    </lineage>
</organism>
<feature type="compositionally biased region" description="Polar residues" evidence="9">
    <location>
        <begin position="259"/>
        <end position="273"/>
    </location>
</feature>
<dbReference type="Proteomes" id="UP001476798">
    <property type="component" value="Unassembled WGS sequence"/>
</dbReference>
<gene>
    <name evidence="12" type="ORF">GOODEAATRI_020281</name>
</gene>
<dbReference type="Pfam" id="PF06333">
    <property type="entry name" value="Med13_C"/>
    <property type="match status" value="1"/>
</dbReference>
<keyword evidence="13" id="KW-1185">Reference proteome</keyword>
<proteinExistence type="inferred from homology"/>
<keyword evidence="3 8" id="KW-0678">Repressor</keyword>
<protein>
    <recommendedName>
        <fullName evidence="8">Mediator of RNA polymerase II transcription subunit 13</fullName>
    </recommendedName>
</protein>
<dbReference type="InterPro" id="IPR041285">
    <property type="entry name" value="MID_MedPIWI"/>
</dbReference>
<feature type="region of interest" description="Disordered" evidence="9">
    <location>
        <begin position="185"/>
        <end position="284"/>
    </location>
</feature>
<keyword evidence="7 8" id="KW-0539">Nucleus</keyword>
<dbReference type="PANTHER" id="PTHR48249">
    <property type="entry name" value="MEDIATOR OF RNA POLYMERASE II TRANSCRIPTION SUBUNIT 13"/>
    <property type="match status" value="1"/>
</dbReference>
<dbReference type="PANTHER" id="PTHR48249:SF4">
    <property type="entry name" value="MEDIATOR OF RNA POLYMERASE II TRANSCRIPTION SUBUNIT 13"/>
    <property type="match status" value="1"/>
</dbReference>
<dbReference type="InterPro" id="IPR009401">
    <property type="entry name" value="Med13_C"/>
</dbReference>
<reference evidence="12 13" key="1">
    <citation type="submission" date="2021-06" db="EMBL/GenBank/DDBJ databases">
        <authorList>
            <person name="Palmer J.M."/>
        </authorList>
    </citation>
    <scope>NUCLEOTIDE SEQUENCE [LARGE SCALE GENOMIC DNA]</scope>
    <source>
        <strain evidence="12 13">GA_2019</strain>
        <tissue evidence="12">Muscle</tissue>
    </source>
</reference>
<evidence type="ECO:0000256" key="8">
    <source>
        <dbReference type="RuleBase" id="RU364134"/>
    </source>
</evidence>
<accession>A0ABV0N2Y1</accession>
<feature type="domain" description="MID" evidence="11">
    <location>
        <begin position="89"/>
        <end position="393"/>
    </location>
</feature>
<feature type="non-terminal residue" evidence="12">
    <location>
        <position position="1"/>
    </location>
</feature>
<dbReference type="EMBL" id="JAHRIO010021868">
    <property type="protein sequence ID" value="MEQ2165741.1"/>
    <property type="molecule type" value="Genomic_DNA"/>
</dbReference>
<evidence type="ECO:0000259" key="11">
    <source>
        <dbReference type="Pfam" id="PF18296"/>
    </source>
</evidence>
<feature type="domain" description="Mediator complex subunit Med13 C-terminal" evidence="10">
    <location>
        <begin position="425"/>
        <end position="460"/>
    </location>
</feature>
<comment type="function">
    <text evidence="8">Component of the Mediator complex, a coactivator involved in regulated transcription of nearly all RNA polymerase II-dependent genes. Mediator functions as a bridge to convey information from gene-specific regulatory proteins to the basal RNA polymerase II transcription machinery. Mediator is recruited to promoters by direct interactions with regulatory proteins and serves as a scaffold for the assembly of a functional preinitiation complex with RNA polymerase II and the general transcription factors.</text>
</comment>
<feature type="compositionally biased region" description="Low complexity" evidence="9">
    <location>
        <begin position="190"/>
        <end position="221"/>
    </location>
</feature>
<evidence type="ECO:0000256" key="6">
    <source>
        <dbReference type="ARBA" id="ARBA00023163"/>
    </source>
</evidence>
<evidence type="ECO:0000259" key="10">
    <source>
        <dbReference type="Pfam" id="PF06333"/>
    </source>
</evidence>
<comment type="subunit">
    <text evidence="8">Component of the Mediator complex.</text>
</comment>
<keyword evidence="5 8" id="KW-0010">Activator</keyword>
<dbReference type="Pfam" id="PF18296">
    <property type="entry name" value="MID_MedPIWI"/>
    <property type="match status" value="1"/>
</dbReference>
<sequence>DVLRVLMSLQPVLQDAIQKKRTVRSWGVQGPLTWQQFHKMAGRGSYDESPEPLPIPTFLVGYEYDFVVLSPFGLPYWEKLLLDPYGSQRDIGYLVVCPDSEAMLSGAKSFFRDLTAVYESCRLGQHRPISRSYPDGIVVVGGSGAKSVMDQPVSDWFLKAASNNSDAFTKLKLYAQVCRHNLGTTASQQGSSVPSNNSSSSTNGGSGNASASSNGLAASSGQPGSTMPSGKPNSFPPFGNMNSQGSQSGQLGQQAGTQNASSSGDNPSSQAQGPTEPPESTLEREKIGVPTDGESHAVTYPPAIIVYIVDPFSYEEADGGSGPVPTHSSVWTLGLLRCYLEMLQFLPPHIRNSISVQIVPCQYLLQQVRGEDRHIYAQHLKSLAFSVFAQCRRPLPTSTNVKSLTGFGPGLAIDNSLKSPEVNATYSHERYCLSHDQRWLLATCTDLYGELLETSIINIDVPNR</sequence>
<evidence type="ECO:0000256" key="1">
    <source>
        <dbReference type="ARBA" id="ARBA00004123"/>
    </source>
</evidence>
<evidence type="ECO:0000313" key="12">
    <source>
        <dbReference type="EMBL" id="MEQ2165741.1"/>
    </source>
</evidence>
<dbReference type="InterPro" id="IPR051139">
    <property type="entry name" value="Mediator_complx_sub13"/>
</dbReference>